<feature type="transmembrane region" description="Helical" evidence="2">
    <location>
        <begin position="45"/>
        <end position="63"/>
    </location>
</feature>
<feature type="compositionally biased region" description="Polar residues" evidence="1">
    <location>
        <begin position="212"/>
        <end position="222"/>
    </location>
</feature>
<gene>
    <name evidence="3" type="ORF">GP475_11495</name>
</gene>
<sequence>MAVTNRRFVAKTPNTLLGIIPLGHEERGVPIGAIAGVTSSLSVKAVRLIIGILLVIFALIVIFDAPKAGVGFLLFLLLLIGLAIAASGIVGSLKITNSGGAVSEFSVSVLEQTKLEQFANKLNEYLYSASPASQSWKRAEMMGNTGNPYQQMPQQPYSQPPQGFHDQNYPQQGYPQQPGFPQNYPQPGYPQRSSEQPQQPLNPFREPHQDPSSDNSEGKNNN</sequence>
<reference evidence="3 4" key="1">
    <citation type="submission" date="2019-12" db="EMBL/GenBank/DDBJ databases">
        <title>Corynebacterium sp. nov., isolated from feces of the Anser Albifrons in China.</title>
        <authorList>
            <person name="Liu Q."/>
        </authorList>
    </citation>
    <scope>NUCLEOTIDE SEQUENCE [LARGE SCALE GENOMIC DNA]</scope>
    <source>
        <strain evidence="3 4">4H37-19</strain>
    </source>
</reference>
<keyword evidence="2" id="KW-0472">Membrane</keyword>
<name>A0A7H0SRL0_9CORY</name>
<feature type="compositionally biased region" description="Low complexity" evidence="1">
    <location>
        <begin position="148"/>
        <end position="191"/>
    </location>
</feature>
<evidence type="ECO:0000313" key="3">
    <source>
        <dbReference type="EMBL" id="QNQ91185.1"/>
    </source>
</evidence>
<evidence type="ECO:0000256" key="2">
    <source>
        <dbReference type="SAM" id="Phobius"/>
    </source>
</evidence>
<keyword evidence="2" id="KW-0812">Transmembrane</keyword>
<dbReference type="RefSeq" id="WP_187974495.1">
    <property type="nucleotide sequence ID" value="NZ_CP046884.1"/>
</dbReference>
<organism evidence="3 4">
    <name type="scientific">Corynebacterium poyangense</name>
    <dbReference type="NCBI Taxonomy" id="2684405"/>
    <lineage>
        <taxon>Bacteria</taxon>
        <taxon>Bacillati</taxon>
        <taxon>Actinomycetota</taxon>
        <taxon>Actinomycetes</taxon>
        <taxon>Mycobacteriales</taxon>
        <taxon>Corynebacteriaceae</taxon>
        <taxon>Corynebacterium</taxon>
    </lineage>
</organism>
<dbReference type="AlphaFoldDB" id="A0A7H0SRL0"/>
<feature type="compositionally biased region" description="Polar residues" evidence="1">
    <location>
        <begin position="192"/>
        <end position="201"/>
    </location>
</feature>
<dbReference type="KEGG" id="cpoy:GP475_11495"/>
<feature type="transmembrane region" description="Helical" evidence="2">
    <location>
        <begin position="69"/>
        <end position="90"/>
    </location>
</feature>
<dbReference type="EMBL" id="CP046884">
    <property type="protein sequence ID" value="QNQ91185.1"/>
    <property type="molecule type" value="Genomic_DNA"/>
</dbReference>
<protein>
    <submittedName>
        <fullName evidence="3">Uncharacterized protein</fullName>
    </submittedName>
</protein>
<keyword evidence="2" id="KW-1133">Transmembrane helix</keyword>
<proteinExistence type="predicted"/>
<evidence type="ECO:0000313" key="4">
    <source>
        <dbReference type="Proteomes" id="UP000516320"/>
    </source>
</evidence>
<evidence type="ECO:0000256" key="1">
    <source>
        <dbReference type="SAM" id="MobiDB-lite"/>
    </source>
</evidence>
<feature type="region of interest" description="Disordered" evidence="1">
    <location>
        <begin position="142"/>
        <end position="222"/>
    </location>
</feature>
<accession>A0A7H0SRL0</accession>
<dbReference type="Proteomes" id="UP000516320">
    <property type="component" value="Chromosome"/>
</dbReference>
<keyword evidence="4" id="KW-1185">Reference proteome</keyword>